<dbReference type="InterPro" id="IPR011050">
    <property type="entry name" value="Pectin_lyase_fold/virulence"/>
</dbReference>
<feature type="compositionally biased region" description="Low complexity" evidence="1">
    <location>
        <begin position="566"/>
        <end position="594"/>
    </location>
</feature>
<dbReference type="Gene3D" id="2.160.20.10">
    <property type="entry name" value="Single-stranded right-handed beta-helix, Pectin lyase-like"/>
    <property type="match status" value="1"/>
</dbReference>
<feature type="region of interest" description="Disordered" evidence="1">
    <location>
        <begin position="409"/>
        <end position="453"/>
    </location>
</feature>
<feature type="compositionally biased region" description="Low complexity" evidence="1">
    <location>
        <begin position="416"/>
        <end position="453"/>
    </location>
</feature>
<dbReference type="AlphaFoldDB" id="A0A7S4VIY0"/>
<dbReference type="SUPFAM" id="SSF51126">
    <property type="entry name" value="Pectin lyase-like"/>
    <property type="match status" value="1"/>
</dbReference>
<feature type="region of interest" description="Disordered" evidence="1">
    <location>
        <begin position="563"/>
        <end position="711"/>
    </location>
</feature>
<sequence length="802" mass="86480">MRILGPNRAYRFAAGMTYDWGQDTVFHVLDNTAVYFEPNSYVRARIVQTTQKVNNVFISGYGVLDNHYPPTEYDIPGKTDDGSRQTIHILGKNINVYGLTLVNTNVDCAEFGYALNVNANWAPIADPGSNDVFEAGELQNTNPPYKFRQAHCQEKHMDDTLNTDFTNCPTSRQDGATVAYVKAISWQMGQDGINAGRYGTVTHCFVRVVDDAIKPWDSGALYKDIVIWQLPLGWPINLGWWGWTQADEDTVVQDIYLIHNQNWMTSQGWPETTSGQCVVGGVYGSSSVKSRYRIRNIYVETACSCAVGLEINKAAYSRHLTPEGCVGSIKDLQITNMFFDEEFYSTGSRSNNFLRGERYPNPGCEGDYAGRIENMVISGSVNGRELSLADFVVPSQWASTVPGLVFQPVTPDTPAPVSSPTDSPTQSPTLTSTSTPTASPVAATLSPTSSPTSRQASRWVICGKANNCGEQNSLAEPNELHEVRCCSPFNEGSGWVKRPGCDVWGESNSDGSCYASKTFSQAKTICEGLGVNIRLCRKEELENSCTRGSGCGFDNDLVWSSTEAVPPTKAPSLSPTTSPTASPTQVPLTPNPTTQTPPTPQPSTSTNAPTASPTGLPTSNPTAPPIASPTGAPTTSPSTKAPSLSPTKSPTASPTPVPPTPNPTTQTPPTPQPSTSTNAPTASPTVLPTSNQTASPTASPTGAPTTSPTTGNKVTVKVVIETFHDPQQVTWKIKIGTTNVATGRANGNPYEINVDLDAGTEYKFVIIDNNTVKDTFYELWRGGDVLIDGDDFGRRDIKMFRV</sequence>
<gene>
    <name evidence="2" type="ORF">DBRI00130_LOCUS28090</name>
</gene>
<dbReference type="EMBL" id="HBNS01035959">
    <property type="protein sequence ID" value="CAE4632329.1"/>
    <property type="molecule type" value="Transcribed_RNA"/>
</dbReference>
<accession>A0A7S4VIY0</accession>
<organism evidence="2">
    <name type="scientific">Ditylum brightwellii</name>
    <dbReference type="NCBI Taxonomy" id="49249"/>
    <lineage>
        <taxon>Eukaryota</taxon>
        <taxon>Sar</taxon>
        <taxon>Stramenopiles</taxon>
        <taxon>Ochrophyta</taxon>
        <taxon>Bacillariophyta</taxon>
        <taxon>Mediophyceae</taxon>
        <taxon>Lithodesmiophycidae</taxon>
        <taxon>Lithodesmiales</taxon>
        <taxon>Lithodesmiaceae</taxon>
        <taxon>Ditylum</taxon>
    </lineage>
</organism>
<protein>
    <submittedName>
        <fullName evidence="2">Uncharacterized protein</fullName>
    </submittedName>
</protein>
<feature type="compositionally biased region" description="Pro residues" evidence="1">
    <location>
        <begin position="653"/>
        <end position="672"/>
    </location>
</feature>
<feature type="compositionally biased region" description="Low complexity" evidence="1">
    <location>
        <begin position="673"/>
        <end position="685"/>
    </location>
</feature>
<feature type="compositionally biased region" description="Low complexity" evidence="1">
    <location>
        <begin position="602"/>
        <end position="614"/>
    </location>
</feature>
<feature type="compositionally biased region" description="Low complexity" evidence="1">
    <location>
        <begin position="628"/>
        <end position="652"/>
    </location>
</feature>
<feature type="compositionally biased region" description="Low complexity" evidence="1">
    <location>
        <begin position="693"/>
        <end position="711"/>
    </location>
</feature>
<evidence type="ECO:0000256" key="1">
    <source>
        <dbReference type="SAM" id="MobiDB-lite"/>
    </source>
</evidence>
<dbReference type="InterPro" id="IPR012334">
    <property type="entry name" value="Pectin_lyas_fold"/>
</dbReference>
<evidence type="ECO:0000313" key="2">
    <source>
        <dbReference type="EMBL" id="CAE4632329.1"/>
    </source>
</evidence>
<reference evidence="2" key="1">
    <citation type="submission" date="2021-01" db="EMBL/GenBank/DDBJ databases">
        <authorList>
            <person name="Corre E."/>
            <person name="Pelletier E."/>
            <person name="Niang G."/>
            <person name="Scheremetjew M."/>
            <person name="Finn R."/>
            <person name="Kale V."/>
            <person name="Holt S."/>
            <person name="Cochrane G."/>
            <person name="Meng A."/>
            <person name="Brown T."/>
            <person name="Cohen L."/>
        </authorList>
    </citation>
    <scope>NUCLEOTIDE SEQUENCE</scope>
    <source>
        <strain evidence="2">GSO104</strain>
    </source>
</reference>
<proteinExistence type="predicted"/>
<name>A0A7S4VIY0_9STRA</name>